<dbReference type="EMBL" id="JABFCS010000001">
    <property type="protein sequence ID" value="NNU44988.1"/>
    <property type="molecule type" value="Genomic_DNA"/>
</dbReference>
<name>A0A849K9I5_9BURK</name>
<dbReference type="GO" id="GO:1903806">
    <property type="term" value="P:L-isoleucine import across plasma membrane"/>
    <property type="evidence" value="ECO:0007669"/>
    <property type="project" value="TreeGrafter"/>
</dbReference>
<proteinExistence type="predicted"/>
<keyword evidence="3" id="KW-0547">Nucleotide-binding</keyword>
<comment type="caution">
    <text evidence="6">The sequence shown here is derived from an EMBL/GenBank/DDBJ whole genome shotgun (WGS) entry which is preliminary data.</text>
</comment>
<accession>A0A849K9I5</accession>
<evidence type="ECO:0000313" key="6">
    <source>
        <dbReference type="EMBL" id="NNU44988.1"/>
    </source>
</evidence>
<feature type="domain" description="ABC transporter" evidence="5">
    <location>
        <begin position="4"/>
        <end position="251"/>
    </location>
</feature>
<dbReference type="GO" id="GO:0015808">
    <property type="term" value="P:L-alanine transport"/>
    <property type="evidence" value="ECO:0007669"/>
    <property type="project" value="TreeGrafter"/>
</dbReference>
<dbReference type="InterPro" id="IPR003593">
    <property type="entry name" value="AAA+_ATPase"/>
</dbReference>
<organism evidence="6 7">
    <name type="scientific">Ramlibacter montanisoli</name>
    <dbReference type="NCBI Taxonomy" id="2732512"/>
    <lineage>
        <taxon>Bacteria</taxon>
        <taxon>Pseudomonadati</taxon>
        <taxon>Pseudomonadota</taxon>
        <taxon>Betaproteobacteria</taxon>
        <taxon>Burkholderiales</taxon>
        <taxon>Comamonadaceae</taxon>
        <taxon>Ramlibacter</taxon>
    </lineage>
</organism>
<dbReference type="GO" id="GO:0015188">
    <property type="term" value="F:L-isoleucine transmembrane transporter activity"/>
    <property type="evidence" value="ECO:0007669"/>
    <property type="project" value="TreeGrafter"/>
</dbReference>
<dbReference type="InterPro" id="IPR003439">
    <property type="entry name" value="ABC_transporter-like_ATP-bd"/>
</dbReference>
<dbReference type="SUPFAM" id="SSF52540">
    <property type="entry name" value="P-loop containing nucleoside triphosphate hydrolases"/>
    <property type="match status" value="1"/>
</dbReference>
<dbReference type="InterPro" id="IPR051120">
    <property type="entry name" value="ABC_AA/LPS_Transport"/>
</dbReference>
<dbReference type="GO" id="GO:0042941">
    <property type="term" value="P:D-alanine transmembrane transport"/>
    <property type="evidence" value="ECO:0007669"/>
    <property type="project" value="TreeGrafter"/>
</dbReference>
<reference evidence="6 7" key="1">
    <citation type="submission" date="2020-05" db="EMBL/GenBank/DDBJ databases">
        <authorList>
            <person name="Khan S.A."/>
            <person name="Jeon C.O."/>
            <person name="Chun B.H."/>
        </authorList>
    </citation>
    <scope>NUCLEOTIDE SEQUENCE [LARGE SCALE GENOMIC DNA]</scope>
    <source>
        <strain evidence="6 7">B156</strain>
    </source>
</reference>
<dbReference type="Gene3D" id="3.40.50.300">
    <property type="entry name" value="P-loop containing nucleotide triphosphate hydrolases"/>
    <property type="match status" value="1"/>
</dbReference>
<evidence type="ECO:0000259" key="5">
    <source>
        <dbReference type="PROSITE" id="PS50893"/>
    </source>
</evidence>
<dbReference type="SMART" id="SM00382">
    <property type="entry name" value="AAA"/>
    <property type="match status" value="1"/>
</dbReference>
<evidence type="ECO:0000256" key="2">
    <source>
        <dbReference type="ARBA" id="ARBA00022475"/>
    </source>
</evidence>
<reference evidence="6 7" key="2">
    <citation type="submission" date="2020-06" db="EMBL/GenBank/DDBJ databases">
        <title>Ramlibacter rhizophilus sp. nov., isolated from rhizosphere soil of national flower Mugunghwa from South Korea.</title>
        <authorList>
            <person name="Zheng-Fei Y."/>
            <person name="Huan T."/>
        </authorList>
    </citation>
    <scope>NUCLEOTIDE SEQUENCE [LARGE SCALE GENOMIC DNA]</scope>
    <source>
        <strain evidence="6 7">B156</strain>
    </source>
</reference>
<protein>
    <submittedName>
        <fullName evidence="6">ABC transporter ATP-binding protein</fullName>
    </submittedName>
</protein>
<dbReference type="Proteomes" id="UP000552954">
    <property type="component" value="Unassembled WGS sequence"/>
</dbReference>
<keyword evidence="7" id="KW-1185">Reference proteome</keyword>
<keyword evidence="2" id="KW-0472">Membrane</keyword>
<evidence type="ECO:0000313" key="7">
    <source>
        <dbReference type="Proteomes" id="UP000552954"/>
    </source>
</evidence>
<dbReference type="InterPro" id="IPR032823">
    <property type="entry name" value="BCA_ABC_TP_C"/>
</dbReference>
<dbReference type="RefSeq" id="WP_171562402.1">
    <property type="nucleotide sequence ID" value="NZ_JABFCS010000001.1"/>
</dbReference>
<keyword evidence="4 6" id="KW-0067">ATP-binding</keyword>
<dbReference type="FunFam" id="3.40.50.300:FF:000421">
    <property type="entry name" value="Branched-chain amino acid ABC transporter ATP-binding protein"/>
    <property type="match status" value="1"/>
</dbReference>
<sequence>MTLMTASGLAKSFGGVHAIAGIDLVFHAGLIHSVIGPNGAGKTSLINMLSGVYRPDRGSILMAGQDLAGQPTHRFAMAGIARTFQNLQVFFNMTALENVMTGRHLREPCSLFSALLRTPALARAEAECRTASRELLRLVGLAGWEDTSAGAMPYGALKRLEIARALATAPAVLLLDEPAAGLNATEAREIDALIQRLAETGTTIVLVEHNMALVMEVSDHVFVLDHGRKLAEGTPAQVAADPRVIEAYLGTDTATLDEDEAAEAAHA</sequence>
<dbReference type="GO" id="GO:0015192">
    <property type="term" value="F:L-phenylalanine transmembrane transporter activity"/>
    <property type="evidence" value="ECO:0007669"/>
    <property type="project" value="TreeGrafter"/>
</dbReference>
<dbReference type="PANTHER" id="PTHR45772:SF7">
    <property type="entry name" value="AMINO ACID ABC TRANSPORTER ATP-BINDING PROTEIN"/>
    <property type="match status" value="1"/>
</dbReference>
<dbReference type="PROSITE" id="PS50893">
    <property type="entry name" value="ABC_TRANSPORTER_2"/>
    <property type="match status" value="1"/>
</dbReference>
<dbReference type="CDD" id="cd03219">
    <property type="entry name" value="ABC_Mj1267_LivG_branched"/>
    <property type="match status" value="1"/>
</dbReference>
<dbReference type="GO" id="GO:1903805">
    <property type="term" value="P:L-valine import across plasma membrane"/>
    <property type="evidence" value="ECO:0007669"/>
    <property type="project" value="TreeGrafter"/>
</dbReference>
<dbReference type="Pfam" id="PF12399">
    <property type="entry name" value="BCA_ABC_TP_C"/>
    <property type="match status" value="1"/>
</dbReference>
<dbReference type="AlphaFoldDB" id="A0A849K9I5"/>
<dbReference type="GO" id="GO:0005304">
    <property type="term" value="F:L-valine transmembrane transporter activity"/>
    <property type="evidence" value="ECO:0007669"/>
    <property type="project" value="TreeGrafter"/>
</dbReference>
<dbReference type="PANTHER" id="PTHR45772">
    <property type="entry name" value="CONSERVED COMPONENT OF ABC TRANSPORTER FOR NATURAL AMINO ACIDS-RELATED"/>
    <property type="match status" value="1"/>
</dbReference>
<dbReference type="GO" id="GO:0005886">
    <property type="term" value="C:plasma membrane"/>
    <property type="evidence" value="ECO:0007669"/>
    <property type="project" value="TreeGrafter"/>
</dbReference>
<keyword evidence="2" id="KW-1003">Cell membrane</keyword>
<gene>
    <name evidence="6" type="ORF">HK415_20255</name>
</gene>
<dbReference type="InterPro" id="IPR027417">
    <property type="entry name" value="P-loop_NTPase"/>
</dbReference>
<dbReference type="GO" id="GO:0016887">
    <property type="term" value="F:ATP hydrolysis activity"/>
    <property type="evidence" value="ECO:0007669"/>
    <property type="project" value="InterPro"/>
</dbReference>
<evidence type="ECO:0000256" key="3">
    <source>
        <dbReference type="ARBA" id="ARBA00022741"/>
    </source>
</evidence>
<evidence type="ECO:0000256" key="1">
    <source>
        <dbReference type="ARBA" id="ARBA00022448"/>
    </source>
</evidence>
<evidence type="ECO:0000256" key="4">
    <source>
        <dbReference type="ARBA" id="ARBA00022840"/>
    </source>
</evidence>
<dbReference type="GO" id="GO:0005524">
    <property type="term" value="F:ATP binding"/>
    <property type="evidence" value="ECO:0007669"/>
    <property type="project" value="UniProtKB-KW"/>
</dbReference>
<keyword evidence="1" id="KW-0813">Transport</keyword>
<dbReference type="Pfam" id="PF00005">
    <property type="entry name" value="ABC_tran"/>
    <property type="match status" value="1"/>
</dbReference>